<organism evidence="1 2">
    <name type="scientific">Stylosanthes scabra</name>
    <dbReference type="NCBI Taxonomy" id="79078"/>
    <lineage>
        <taxon>Eukaryota</taxon>
        <taxon>Viridiplantae</taxon>
        <taxon>Streptophyta</taxon>
        <taxon>Embryophyta</taxon>
        <taxon>Tracheophyta</taxon>
        <taxon>Spermatophyta</taxon>
        <taxon>Magnoliopsida</taxon>
        <taxon>eudicotyledons</taxon>
        <taxon>Gunneridae</taxon>
        <taxon>Pentapetalae</taxon>
        <taxon>rosids</taxon>
        <taxon>fabids</taxon>
        <taxon>Fabales</taxon>
        <taxon>Fabaceae</taxon>
        <taxon>Papilionoideae</taxon>
        <taxon>50 kb inversion clade</taxon>
        <taxon>dalbergioids sensu lato</taxon>
        <taxon>Dalbergieae</taxon>
        <taxon>Pterocarpus clade</taxon>
        <taxon>Stylosanthes</taxon>
    </lineage>
</organism>
<gene>
    <name evidence="1" type="ORF">PIB30_070868</name>
</gene>
<sequence>MEVCLLWKDVVKSCNNLGDVCLISNVCKDVKGGGISGDIMGVGKQNESMLDLFLTGRDLVVGDGGRIRFWHENWVKEGVDSHLKKISERIGGRYSEGTADYADSGRDTKR</sequence>
<accession>A0ABU6ZM93</accession>
<dbReference type="EMBL" id="JASCZI010272667">
    <property type="protein sequence ID" value="MED6223114.1"/>
    <property type="molecule type" value="Genomic_DNA"/>
</dbReference>
<name>A0ABU6ZM93_9FABA</name>
<evidence type="ECO:0000313" key="1">
    <source>
        <dbReference type="EMBL" id="MED6223114.1"/>
    </source>
</evidence>
<reference evidence="1 2" key="1">
    <citation type="journal article" date="2023" name="Plants (Basel)">
        <title>Bridging the Gap: Combining Genomics and Transcriptomics Approaches to Understand Stylosanthes scabra, an Orphan Legume from the Brazilian Caatinga.</title>
        <authorList>
            <person name="Ferreira-Neto J.R.C."/>
            <person name="da Silva M.D."/>
            <person name="Binneck E."/>
            <person name="de Melo N.F."/>
            <person name="da Silva R.H."/>
            <person name="de Melo A.L.T.M."/>
            <person name="Pandolfi V."/>
            <person name="Bustamante F.O."/>
            <person name="Brasileiro-Vidal A.C."/>
            <person name="Benko-Iseppon A.M."/>
        </authorList>
    </citation>
    <scope>NUCLEOTIDE SEQUENCE [LARGE SCALE GENOMIC DNA]</scope>
    <source>
        <tissue evidence="1">Leaves</tissue>
    </source>
</reference>
<dbReference type="Proteomes" id="UP001341840">
    <property type="component" value="Unassembled WGS sequence"/>
</dbReference>
<evidence type="ECO:0000313" key="2">
    <source>
        <dbReference type="Proteomes" id="UP001341840"/>
    </source>
</evidence>
<keyword evidence="2" id="KW-1185">Reference proteome</keyword>
<protein>
    <submittedName>
        <fullName evidence="1">Uncharacterized protein</fullName>
    </submittedName>
</protein>
<proteinExistence type="predicted"/>
<comment type="caution">
    <text evidence="1">The sequence shown here is derived from an EMBL/GenBank/DDBJ whole genome shotgun (WGS) entry which is preliminary data.</text>
</comment>